<name>A0ABW8JGN7_9GAMM</name>
<organism evidence="6 7">
    <name type="scientific">Dyella jejuensis</name>
    <dbReference type="NCBI Taxonomy" id="1432009"/>
    <lineage>
        <taxon>Bacteria</taxon>
        <taxon>Pseudomonadati</taxon>
        <taxon>Pseudomonadota</taxon>
        <taxon>Gammaproteobacteria</taxon>
        <taxon>Lysobacterales</taxon>
        <taxon>Rhodanobacteraceae</taxon>
        <taxon>Dyella</taxon>
    </lineage>
</organism>
<keyword evidence="2" id="KW-0805">Transcription regulation</keyword>
<evidence type="ECO:0000256" key="3">
    <source>
        <dbReference type="ARBA" id="ARBA00023125"/>
    </source>
</evidence>
<dbReference type="Gene3D" id="1.10.10.10">
    <property type="entry name" value="Winged helix-like DNA-binding domain superfamily/Winged helix DNA-binding domain"/>
    <property type="match status" value="1"/>
</dbReference>
<evidence type="ECO:0000313" key="7">
    <source>
        <dbReference type="Proteomes" id="UP001620461"/>
    </source>
</evidence>
<dbReference type="Pfam" id="PF00126">
    <property type="entry name" value="HTH_1"/>
    <property type="match status" value="1"/>
</dbReference>
<feature type="domain" description="HTH lysR-type" evidence="5">
    <location>
        <begin position="6"/>
        <end position="63"/>
    </location>
</feature>
<evidence type="ECO:0000259" key="5">
    <source>
        <dbReference type="PROSITE" id="PS50931"/>
    </source>
</evidence>
<evidence type="ECO:0000256" key="1">
    <source>
        <dbReference type="ARBA" id="ARBA00009437"/>
    </source>
</evidence>
<reference evidence="6 7" key="1">
    <citation type="submission" date="2020-10" db="EMBL/GenBank/DDBJ databases">
        <title>Phylogeny of dyella-like bacteria.</title>
        <authorList>
            <person name="Fu J."/>
        </authorList>
    </citation>
    <scope>NUCLEOTIDE SEQUENCE [LARGE SCALE GENOMIC DNA]</scope>
    <source>
        <strain evidence="6 7">JP1</strain>
    </source>
</reference>
<dbReference type="PRINTS" id="PR00039">
    <property type="entry name" value="HTHLYSR"/>
</dbReference>
<dbReference type="InterPro" id="IPR058163">
    <property type="entry name" value="LysR-type_TF_proteobact-type"/>
</dbReference>
<accession>A0ABW8JGN7</accession>
<dbReference type="EMBL" id="JADIKJ010000001">
    <property type="protein sequence ID" value="MFK2898970.1"/>
    <property type="molecule type" value="Genomic_DNA"/>
</dbReference>
<proteinExistence type="inferred from homology"/>
<dbReference type="SUPFAM" id="SSF46785">
    <property type="entry name" value="Winged helix' DNA-binding domain"/>
    <property type="match status" value="1"/>
</dbReference>
<dbReference type="InterPro" id="IPR005119">
    <property type="entry name" value="LysR_subst-bd"/>
</dbReference>
<gene>
    <name evidence="6" type="ORF">ISP15_01290</name>
</gene>
<dbReference type="InterPro" id="IPR000847">
    <property type="entry name" value="LysR_HTH_N"/>
</dbReference>
<dbReference type="PANTHER" id="PTHR30537:SF74">
    <property type="entry name" value="HTH-TYPE TRANSCRIPTIONAL REGULATOR TRPI"/>
    <property type="match status" value="1"/>
</dbReference>
<evidence type="ECO:0000256" key="2">
    <source>
        <dbReference type="ARBA" id="ARBA00023015"/>
    </source>
</evidence>
<dbReference type="InterPro" id="IPR036390">
    <property type="entry name" value="WH_DNA-bd_sf"/>
</dbReference>
<comment type="caution">
    <text evidence="6">The sequence shown here is derived from an EMBL/GenBank/DDBJ whole genome shotgun (WGS) entry which is preliminary data.</text>
</comment>
<dbReference type="PANTHER" id="PTHR30537">
    <property type="entry name" value="HTH-TYPE TRANSCRIPTIONAL REGULATOR"/>
    <property type="match status" value="1"/>
</dbReference>
<keyword evidence="4" id="KW-0804">Transcription</keyword>
<comment type="similarity">
    <text evidence="1">Belongs to the LysR transcriptional regulatory family.</text>
</comment>
<dbReference type="SUPFAM" id="SSF53850">
    <property type="entry name" value="Periplasmic binding protein-like II"/>
    <property type="match status" value="1"/>
</dbReference>
<dbReference type="Gene3D" id="3.40.190.10">
    <property type="entry name" value="Periplasmic binding protein-like II"/>
    <property type="match status" value="2"/>
</dbReference>
<protein>
    <submittedName>
        <fullName evidence="6">LysR family transcriptional regulator</fullName>
    </submittedName>
</protein>
<keyword evidence="3" id="KW-0238">DNA-binding</keyword>
<evidence type="ECO:0000313" key="6">
    <source>
        <dbReference type="EMBL" id="MFK2898970.1"/>
    </source>
</evidence>
<dbReference type="Pfam" id="PF03466">
    <property type="entry name" value="LysR_substrate"/>
    <property type="match status" value="1"/>
</dbReference>
<dbReference type="Proteomes" id="UP001620461">
    <property type="component" value="Unassembled WGS sequence"/>
</dbReference>
<sequence>MSRELPSLNALRAFEATARLGSVGGAARELHVTHGAISRQLRVLEDELGSALFVRQGRGVMLTATGEQLRDRVASAFDQLRHGWAELRRDRDGSPFVLGCPSSLLARWVIPRLERLEHDLPTLKLHLSPEEDPLAPRHAEPDAALALTLPPWPAGWQVHVLASERIGPVVSPRYAGLARLLERGISALGEESLLHTQSRPQAWPAWANACGISPASLHYGQGFARLFYLLEAAVAGLGVAIAPAPLVQDDIASGRLLAPWGFRPTDASWILATPGRRSDHRIEAMVAWLRKELARDAQL</sequence>
<keyword evidence="7" id="KW-1185">Reference proteome</keyword>
<dbReference type="InterPro" id="IPR036388">
    <property type="entry name" value="WH-like_DNA-bd_sf"/>
</dbReference>
<dbReference type="PROSITE" id="PS50931">
    <property type="entry name" value="HTH_LYSR"/>
    <property type="match status" value="1"/>
</dbReference>
<evidence type="ECO:0000256" key="4">
    <source>
        <dbReference type="ARBA" id="ARBA00023163"/>
    </source>
</evidence>
<dbReference type="RefSeq" id="WP_404544363.1">
    <property type="nucleotide sequence ID" value="NZ_JADIKJ010000001.1"/>
</dbReference>